<sequence>MKEWTRKRKADVCMGILLQIYFFFPWIRIDGGYHTIHVYLIEIFRKESCIKAYNYIFLSGHPILWK</sequence>
<dbReference type="EMBL" id="CABHNM010000029">
    <property type="protein sequence ID" value="VUX01634.1"/>
    <property type="molecule type" value="Genomic_DNA"/>
</dbReference>
<organism evidence="2 3">
    <name type="scientific">Dorea longicatena</name>
    <dbReference type="NCBI Taxonomy" id="88431"/>
    <lineage>
        <taxon>Bacteria</taxon>
        <taxon>Bacillati</taxon>
        <taxon>Bacillota</taxon>
        <taxon>Clostridia</taxon>
        <taxon>Lachnospirales</taxon>
        <taxon>Lachnospiraceae</taxon>
        <taxon>Dorea</taxon>
    </lineage>
</organism>
<evidence type="ECO:0000313" key="3">
    <source>
        <dbReference type="Proteomes" id="UP000398619"/>
    </source>
</evidence>
<proteinExistence type="predicted"/>
<keyword evidence="1" id="KW-1133">Transmembrane helix</keyword>
<name>A0A564T3I8_9FIRM</name>
<keyword evidence="1" id="KW-0812">Transmembrane</keyword>
<gene>
    <name evidence="2" type="ORF">DLSSTS7063_01207</name>
</gene>
<dbReference type="RefSeq" id="WP_243123436.1">
    <property type="nucleotide sequence ID" value="NZ_CABHNM010000029.1"/>
</dbReference>
<evidence type="ECO:0000256" key="1">
    <source>
        <dbReference type="SAM" id="Phobius"/>
    </source>
</evidence>
<keyword evidence="1" id="KW-0472">Membrane</keyword>
<dbReference type="Proteomes" id="UP000398619">
    <property type="component" value="Unassembled WGS sequence"/>
</dbReference>
<protein>
    <submittedName>
        <fullName evidence="2">Uncharacterized protein</fullName>
    </submittedName>
</protein>
<feature type="transmembrane region" description="Helical" evidence="1">
    <location>
        <begin position="12"/>
        <end position="29"/>
    </location>
</feature>
<evidence type="ECO:0000313" key="2">
    <source>
        <dbReference type="EMBL" id="VUX01634.1"/>
    </source>
</evidence>
<dbReference type="AlphaFoldDB" id="A0A564T3I8"/>
<reference evidence="2 3" key="1">
    <citation type="submission" date="2019-07" db="EMBL/GenBank/DDBJ databases">
        <authorList>
            <person name="Hibberd C M."/>
            <person name="Gehrig L. J."/>
            <person name="Chang H.-W."/>
            <person name="Venkatesh S."/>
        </authorList>
    </citation>
    <scope>NUCLEOTIDE SEQUENCE [LARGE SCALE GENOMIC DNA]</scope>
    <source>
        <strain evidence="2">Dorea_longicatena_SSTS_Bg7063</strain>
    </source>
</reference>
<accession>A0A564T3I8</accession>